<reference evidence="2 3" key="1">
    <citation type="journal article" date="2016" name="Genome Announc.">
        <title>Whole-Genome Sequence of Rummeliibacillus stabekisii Strain PP9 Isolated from Antarctic Soil.</title>
        <authorList>
            <person name="da Mota F.F."/>
            <person name="Vollu R.E."/>
            <person name="Jurelevicius D."/>
            <person name="Seldin L."/>
        </authorList>
    </citation>
    <scope>NUCLEOTIDE SEQUENCE [LARGE SCALE GENOMIC DNA]</scope>
    <source>
        <strain evidence="2 3">PP9</strain>
    </source>
</reference>
<evidence type="ECO:0000313" key="3">
    <source>
        <dbReference type="Proteomes" id="UP000076021"/>
    </source>
</evidence>
<dbReference type="Proteomes" id="UP000076021">
    <property type="component" value="Chromosome"/>
</dbReference>
<dbReference type="InterPro" id="IPR001387">
    <property type="entry name" value="Cro/C1-type_HTH"/>
</dbReference>
<evidence type="ECO:0000313" key="2">
    <source>
        <dbReference type="EMBL" id="AMW98473.1"/>
    </source>
</evidence>
<dbReference type="CDD" id="cd00093">
    <property type="entry name" value="HTH_XRE"/>
    <property type="match status" value="1"/>
</dbReference>
<dbReference type="AlphaFoldDB" id="A0A143H9Q4"/>
<organism evidence="2 3">
    <name type="scientific">Rummeliibacillus stabekisii</name>
    <dbReference type="NCBI Taxonomy" id="241244"/>
    <lineage>
        <taxon>Bacteria</taxon>
        <taxon>Bacillati</taxon>
        <taxon>Bacillota</taxon>
        <taxon>Bacilli</taxon>
        <taxon>Bacillales</taxon>
        <taxon>Caryophanaceae</taxon>
        <taxon>Rummeliibacillus</taxon>
    </lineage>
</organism>
<name>A0A143H9Q4_9BACL</name>
<proteinExistence type="predicted"/>
<dbReference type="SUPFAM" id="SSF47413">
    <property type="entry name" value="lambda repressor-like DNA-binding domains"/>
    <property type="match status" value="1"/>
</dbReference>
<dbReference type="RefSeq" id="WP_066785565.1">
    <property type="nucleotide sequence ID" value="NZ_CP014806.1"/>
</dbReference>
<dbReference type="GO" id="GO:0003677">
    <property type="term" value="F:DNA binding"/>
    <property type="evidence" value="ECO:0007669"/>
    <property type="project" value="InterPro"/>
</dbReference>
<feature type="domain" description="HTH cro/C1-type" evidence="1">
    <location>
        <begin position="12"/>
        <end position="65"/>
    </location>
</feature>
<dbReference type="KEGG" id="rst:ATY39_02890"/>
<dbReference type="Gene3D" id="1.10.260.40">
    <property type="entry name" value="lambda repressor-like DNA-binding domains"/>
    <property type="match status" value="1"/>
</dbReference>
<dbReference type="Pfam" id="PF13443">
    <property type="entry name" value="HTH_26"/>
    <property type="match status" value="1"/>
</dbReference>
<keyword evidence="3" id="KW-1185">Reference proteome</keyword>
<protein>
    <recommendedName>
        <fullName evidence="1">HTH cro/C1-type domain-containing protein</fullName>
    </recommendedName>
</protein>
<gene>
    <name evidence="2" type="ORF">ATY39_02890</name>
</gene>
<dbReference type="PROSITE" id="PS50943">
    <property type="entry name" value="HTH_CROC1"/>
    <property type="match status" value="1"/>
</dbReference>
<dbReference type="EMBL" id="CP014806">
    <property type="protein sequence ID" value="AMW98473.1"/>
    <property type="molecule type" value="Genomic_DNA"/>
</dbReference>
<evidence type="ECO:0000259" key="1">
    <source>
        <dbReference type="PROSITE" id="PS50943"/>
    </source>
</evidence>
<dbReference type="InterPro" id="IPR010982">
    <property type="entry name" value="Lambda_DNA-bd_dom_sf"/>
</dbReference>
<reference evidence="3" key="2">
    <citation type="submission" date="2016-03" db="EMBL/GenBank/DDBJ databases">
        <authorList>
            <person name="Ploux O."/>
        </authorList>
    </citation>
    <scope>NUCLEOTIDE SEQUENCE [LARGE SCALE GENOMIC DNA]</scope>
    <source>
        <strain evidence="3">PP9</strain>
    </source>
</reference>
<sequence>MEREIEIKLFHLLNESKMTYQELADKTGLSLRAISTLVNNKNERIPKAHLTKIADAFELEDIRDLIDFKK</sequence>
<dbReference type="SMART" id="SM00530">
    <property type="entry name" value="HTH_XRE"/>
    <property type="match status" value="1"/>
</dbReference>
<accession>A0A143H9Q4</accession>